<name>A0A0P0D8M6_9FLAO</name>
<feature type="signal peptide" evidence="1">
    <location>
        <begin position="1"/>
        <end position="20"/>
    </location>
</feature>
<evidence type="ECO:0000313" key="3">
    <source>
        <dbReference type="Proteomes" id="UP000057981"/>
    </source>
</evidence>
<keyword evidence="3" id="KW-1185">Reference proteome</keyword>
<evidence type="ECO:0000256" key="1">
    <source>
        <dbReference type="SAM" id="SignalP"/>
    </source>
</evidence>
<gene>
    <name evidence="2" type="ORF">APS56_15660</name>
</gene>
<protein>
    <submittedName>
        <fullName evidence="2">Uncharacterized protein</fullName>
    </submittedName>
</protein>
<organism evidence="2 3">
    <name type="scientific">Pseudalgibacter alginicilyticus</name>
    <dbReference type="NCBI Taxonomy" id="1736674"/>
    <lineage>
        <taxon>Bacteria</taxon>
        <taxon>Pseudomonadati</taxon>
        <taxon>Bacteroidota</taxon>
        <taxon>Flavobacteriia</taxon>
        <taxon>Flavobacteriales</taxon>
        <taxon>Flavobacteriaceae</taxon>
        <taxon>Pseudalgibacter</taxon>
    </lineage>
</organism>
<dbReference type="AlphaFoldDB" id="A0A0P0D8M6"/>
<keyword evidence="1" id="KW-0732">Signal</keyword>
<dbReference type="RefSeq" id="WP_054730554.1">
    <property type="nucleotide sequence ID" value="NZ_CP012898.1"/>
</dbReference>
<sequence>MKKKIILLILIFSLSISFQAQTKFKNLTDKKGLEFLNNLNLNIISLVPTKKEYESFNEKIHNKIIPAEYIKYIDSIDYSKFNNKLSFIKIYSQNRSYRSQNSYEVKKMKRKDSLSLTNIHLDMKIKDYIIDYKEYQNQKIEYEIIEKKLKDRKIQHRIVFFKTIN</sequence>
<dbReference type="STRING" id="1736674.APS56_15660"/>
<reference evidence="2 3" key="1">
    <citation type="submission" date="2015-10" db="EMBL/GenBank/DDBJ databases">
        <authorList>
            <person name="Gilbert D.G."/>
        </authorList>
    </citation>
    <scope>NUCLEOTIDE SEQUENCE [LARGE SCALE GENOMIC DNA]</scope>
    <source>
        <strain evidence="3">HZ-22</strain>
    </source>
</reference>
<evidence type="ECO:0000313" key="2">
    <source>
        <dbReference type="EMBL" id="ALJ06482.1"/>
    </source>
</evidence>
<dbReference type="EMBL" id="CP012898">
    <property type="protein sequence ID" value="ALJ06482.1"/>
    <property type="molecule type" value="Genomic_DNA"/>
</dbReference>
<dbReference type="Proteomes" id="UP000057981">
    <property type="component" value="Chromosome"/>
</dbReference>
<dbReference type="KEGG" id="ahz:APS56_15660"/>
<feature type="chain" id="PRO_5006043450" evidence="1">
    <location>
        <begin position="21"/>
        <end position="165"/>
    </location>
</feature>
<proteinExistence type="predicted"/>
<accession>A0A0P0D8M6</accession>